<evidence type="ECO:0000313" key="6">
    <source>
        <dbReference type="Proteomes" id="UP000566819"/>
    </source>
</evidence>
<keyword evidence="1" id="KW-0489">Methyltransferase</keyword>
<keyword evidence="2" id="KW-0808">Transferase</keyword>
<dbReference type="PANTHER" id="PTHR43712:SF5">
    <property type="entry name" value="O-METHYLTRANSFERASE ASQN-RELATED"/>
    <property type="match status" value="1"/>
</dbReference>
<accession>A0A8H4W3M6</accession>
<protein>
    <recommendedName>
        <fullName evidence="4">O-methyltransferase C-terminal domain-containing protein</fullName>
    </recommendedName>
</protein>
<proteinExistence type="predicted"/>
<name>A0A8H4W3M6_9HELO</name>
<dbReference type="Gene3D" id="3.40.50.150">
    <property type="entry name" value="Vaccinia Virus protein VP39"/>
    <property type="match status" value="1"/>
</dbReference>
<dbReference type="InterPro" id="IPR016461">
    <property type="entry name" value="COMT-like"/>
</dbReference>
<keyword evidence="6" id="KW-1185">Reference proteome</keyword>
<reference evidence="5 6" key="1">
    <citation type="submission" date="2020-03" db="EMBL/GenBank/DDBJ databases">
        <title>Draft Genome Sequence of Cudoniella acicularis.</title>
        <authorList>
            <person name="Buettner E."/>
            <person name="Kellner H."/>
        </authorList>
    </citation>
    <scope>NUCLEOTIDE SEQUENCE [LARGE SCALE GENOMIC DNA]</scope>
    <source>
        <strain evidence="5 6">DSM 108380</strain>
    </source>
</reference>
<sequence length="494" mass="54732">MPPTRIVQLATTILEHTQKVDSYLAVENIPTPSFEISCPPRLALPASIQESQHAVVEASDELMALMLGPAASLTALHPHNSWTSLQAIQRLGIANSFSPSTTSTFSAIAQACSQSESDIRRLLRHAMTYFIFQEPSPGIVAHTASSKALAEIPQLGQLVGFMSSELWPSATRLVDALEKWPQSEEPNETGYSIAYSTDKPMFEFLAQYPERAQRMAKAMSFMNSGPGYSPRHILENFDWGDAANGLLVDVGGGQGIVAIEIARHFPRIKCIVQDLPEVIEGVSVPDDLAKDGRLMLMPHDFFQEQVVKGADVYYLRWILHDWSDKYATEIIRQLVPALKRGARILVSELCLPDPCVLSRYKERHARNFDISMKQIQNSKERDATDWAQLFAAVDMRFQFGVNWTQGKARIIKTIAMALNSTATALLRSEDEAALATKNSEDATHAREYLSEEEAARKQWVSLNSSGTTTVRGDGISTVNPGKGETIMMKTFSTE</sequence>
<dbReference type="Proteomes" id="UP000566819">
    <property type="component" value="Unassembled WGS sequence"/>
</dbReference>
<keyword evidence="3" id="KW-0949">S-adenosyl-L-methionine</keyword>
<dbReference type="Pfam" id="PF00891">
    <property type="entry name" value="Methyltransf_2"/>
    <property type="match status" value="1"/>
</dbReference>
<evidence type="ECO:0000259" key="4">
    <source>
        <dbReference type="Pfam" id="PF00891"/>
    </source>
</evidence>
<dbReference type="GO" id="GO:0008171">
    <property type="term" value="F:O-methyltransferase activity"/>
    <property type="evidence" value="ECO:0007669"/>
    <property type="project" value="InterPro"/>
</dbReference>
<dbReference type="Gene3D" id="1.10.10.10">
    <property type="entry name" value="Winged helix-like DNA-binding domain superfamily/Winged helix DNA-binding domain"/>
    <property type="match status" value="1"/>
</dbReference>
<dbReference type="InterPro" id="IPR029063">
    <property type="entry name" value="SAM-dependent_MTases_sf"/>
</dbReference>
<dbReference type="OrthoDB" id="1606438at2759"/>
<comment type="caution">
    <text evidence="5">The sequence shown here is derived from an EMBL/GenBank/DDBJ whole genome shotgun (WGS) entry which is preliminary data.</text>
</comment>
<dbReference type="SUPFAM" id="SSF46785">
    <property type="entry name" value="Winged helix' DNA-binding domain"/>
    <property type="match status" value="1"/>
</dbReference>
<dbReference type="InterPro" id="IPR001077">
    <property type="entry name" value="COMT_C"/>
</dbReference>
<dbReference type="AlphaFoldDB" id="A0A8H4W3M6"/>
<dbReference type="PROSITE" id="PS51683">
    <property type="entry name" value="SAM_OMT_II"/>
    <property type="match status" value="1"/>
</dbReference>
<dbReference type="InterPro" id="IPR036388">
    <property type="entry name" value="WH-like_DNA-bd_sf"/>
</dbReference>
<gene>
    <name evidence="5" type="ORF">G7Y89_g5805</name>
</gene>
<organism evidence="5 6">
    <name type="scientific">Cudoniella acicularis</name>
    <dbReference type="NCBI Taxonomy" id="354080"/>
    <lineage>
        <taxon>Eukaryota</taxon>
        <taxon>Fungi</taxon>
        <taxon>Dikarya</taxon>
        <taxon>Ascomycota</taxon>
        <taxon>Pezizomycotina</taxon>
        <taxon>Leotiomycetes</taxon>
        <taxon>Helotiales</taxon>
        <taxon>Tricladiaceae</taxon>
        <taxon>Cudoniella</taxon>
    </lineage>
</organism>
<evidence type="ECO:0000313" key="5">
    <source>
        <dbReference type="EMBL" id="KAF4632321.1"/>
    </source>
</evidence>
<dbReference type="SUPFAM" id="SSF53335">
    <property type="entry name" value="S-adenosyl-L-methionine-dependent methyltransferases"/>
    <property type="match status" value="1"/>
</dbReference>
<evidence type="ECO:0000256" key="2">
    <source>
        <dbReference type="ARBA" id="ARBA00022679"/>
    </source>
</evidence>
<evidence type="ECO:0000256" key="3">
    <source>
        <dbReference type="ARBA" id="ARBA00022691"/>
    </source>
</evidence>
<dbReference type="PANTHER" id="PTHR43712">
    <property type="entry name" value="PUTATIVE (AFU_ORTHOLOGUE AFUA_4G14580)-RELATED"/>
    <property type="match status" value="1"/>
</dbReference>
<dbReference type="EMBL" id="JAAMPI010000357">
    <property type="protein sequence ID" value="KAF4632321.1"/>
    <property type="molecule type" value="Genomic_DNA"/>
</dbReference>
<feature type="domain" description="O-methyltransferase C-terminal" evidence="4">
    <location>
        <begin position="187"/>
        <end position="391"/>
    </location>
</feature>
<evidence type="ECO:0000256" key="1">
    <source>
        <dbReference type="ARBA" id="ARBA00022603"/>
    </source>
</evidence>
<dbReference type="InterPro" id="IPR036390">
    <property type="entry name" value="WH_DNA-bd_sf"/>
</dbReference>
<dbReference type="GO" id="GO:0032259">
    <property type="term" value="P:methylation"/>
    <property type="evidence" value="ECO:0007669"/>
    <property type="project" value="UniProtKB-KW"/>
</dbReference>